<accession>A0AAN9JZZ1</accession>
<evidence type="ECO:0000313" key="1">
    <source>
        <dbReference type="EMBL" id="KAK7308247.1"/>
    </source>
</evidence>
<name>A0AAN9JZZ1_CANGL</name>
<sequence>MLEILVPTLNPWGEGIGLVLDIPCWSWCRLGHDLTNCKQTYTQTLAHSSHGHKATIRTRNRLLFGRFFDAQSLYVIGNSLHTNRIPQDEWLVYHMHFGGLHVPMANTRFSGNGDDRVKQLISVKHRNSLGIEVRL</sequence>
<keyword evidence="2" id="KW-1185">Reference proteome</keyword>
<dbReference type="Proteomes" id="UP001367508">
    <property type="component" value="Unassembled WGS sequence"/>
</dbReference>
<protein>
    <submittedName>
        <fullName evidence="1">Uncharacterized protein</fullName>
    </submittedName>
</protein>
<comment type="caution">
    <text evidence="1">The sequence shown here is derived from an EMBL/GenBank/DDBJ whole genome shotgun (WGS) entry which is preliminary data.</text>
</comment>
<organism evidence="1 2">
    <name type="scientific">Canavalia gladiata</name>
    <name type="common">Sword bean</name>
    <name type="synonym">Dolichos gladiatus</name>
    <dbReference type="NCBI Taxonomy" id="3824"/>
    <lineage>
        <taxon>Eukaryota</taxon>
        <taxon>Viridiplantae</taxon>
        <taxon>Streptophyta</taxon>
        <taxon>Embryophyta</taxon>
        <taxon>Tracheophyta</taxon>
        <taxon>Spermatophyta</taxon>
        <taxon>Magnoliopsida</taxon>
        <taxon>eudicotyledons</taxon>
        <taxon>Gunneridae</taxon>
        <taxon>Pentapetalae</taxon>
        <taxon>rosids</taxon>
        <taxon>fabids</taxon>
        <taxon>Fabales</taxon>
        <taxon>Fabaceae</taxon>
        <taxon>Papilionoideae</taxon>
        <taxon>50 kb inversion clade</taxon>
        <taxon>NPAAA clade</taxon>
        <taxon>indigoferoid/millettioid clade</taxon>
        <taxon>Phaseoleae</taxon>
        <taxon>Canavalia</taxon>
    </lineage>
</organism>
<evidence type="ECO:0000313" key="2">
    <source>
        <dbReference type="Proteomes" id="UP001367508"/>
    </source>
</evidence>
<dbReference type="EMBL" id="JAYMYQ010000010">
    <property type="protein sequence ID" value="KAK7308247.1"/>
    <property type="molecule type" value="Genomic_DNA"/>
</dbReference>
<proteinExistence type="predicted"/>
<dbReference type="AlphaFoldDB" id="A0AAN9JZZ1"/>
<reference evidence="1 2" key="1">
    <citation type="submission" date="2024-01" db="EMBL/GenBank/DDBJ databases">
        <title>The genomes of 5 underutilized Papilionoideae crops provide insights into root nodulation and disease resistanc.</title>
        <authorList>
            <person name="Jiang F."/>
        </authorList>
    </citation>
    <scope>NUCLEOTIDE SEQUENCE [LARGE SCALE GENOMIC DNA]</scope>
    <source>
        <strain evidence="1">LVBAO_FW01</strain>
        <tissue evidence="1">Leaves</tissue>
    </source>
</reference>
<gene>
    <name evidence="1" type="ORF">VNO77_41849</name>
</gene>